<feature type="domain" description="N-acetyltransferase" evidence="1">
    <location>
        <begin position="15"/>
        <end position="167"/>
    </location>
</feature>
<dbReference type="SUPFAM" id="SSF55729">
    <property type="entry name" value="Acyl-CoA N-acyltransferases (Nat)"/>
    <property type="match status" value="1"/>
</dbReference>
<dbReference type="PROSITE" id="PS51186">
    <property type="entry name" value="GNAT"/>
    <property type="match status" value="1"/>
</dbReference>
<proteinExistence type="predicted"/>
<dbReference type="PANTHER" id="PTHR43792">
    <property type="entry name" value="GNAT FAMILY, PUTATIVE (AFU_ORTHOLOGUE AFUA_3G00765)-RELATED-RELATED"/>
    <property type="match status" value="1"/>
</dbReference>
<evidence type="ECO:0000259" key="1">
    <source>
        <dbReference type="PROSITE" id="PS51186"/>
    </source>
</evidence>
<dbReference type="Gene3D" id="3.40.630.30">
    <property type="match status" value="1"/>
</dbReference>
<dbReference type="EMBL" id="JACSQV010000012">
    <property type="protein sequence ID" value="MBD7919375.1"/>
    <property type="molecule type" value="Genomic_DNA"/>
</dbReference>
<protein>
    <submittedName>
        <fullName evidence="2">GNAT family N-acetyltransferase</fullName>
    </submittedName>
</protein>
<dbReference type="InterPro" id="IPR051531">
    <property type="entry name" value="N-acetyltransferase"/>
</dbReference>
<gene>
    <name evidence="2" type="ORF">H9657_13960</name>
</gene>
<comment type="caution">
    <text evidence="2">The sequence shown here is derived from an EMBL/GenBank/DDBJ whole genome shotgun (WGS) entry which is preliminary data.</text>
</comment>
<evidence type="ECO:0000313" key="3">
    <source>
        <dbReference type="Proteomes" id="UP000604241"/>
    </source>
</evidence>
<accession>A0ABR8QG53</accession>
<dbReference type="InterPro" id="IPR016181">
    <property type="entry name" value="Acyl_CoA_acyltransferase"/>
</dbReference>
<dbReference type="RefSeq" id="WP_191784027.1">
    <property type="nucleotide sequence ID" value="NZ_JACSQV010000012.1"/>
</dbReference>
<reference evidence="2 3" key="1">
    <citation type="submission" date="2020-08" db="EMBL/GenBank/DDBJ databases">
        <title>A Genomic Blueprint of the Chicken Gut Microbiome.</title>
        <authorList>
            <person name="Gilroy R."/>
            <person name="Ravi A."/>
            <person name="Getino M."/>
            <person name="Pursley I."/>
            <person name="Horton D.L."/>
            <person name="Alikhan N.-F."/>
            <person name="Baker D."/>
            <person name="Gharbi K."/>
            <person name="Hall N."/>
            <person name="Watson M."/>
            <person name="Adriaenssens E.M."/>
            <person name="Foster-Nyarko E."/>
            <person name="Jarju S."/>
            <person name="Secka A."/>
            <person name="Antonio M."/>
            <person name="Oren A."/>
            <person name="Chaudhuri R."/>
            <person name="La Ragione R.M."/>
            <person name="Hildebrand F."/>
            <person name="Pallen M.J."/>
        </authorList>
    </citation>
    <scope>NUCLEOTIDE SEQUENCE [LARGE SCALE GENOMIC DNA]</scope>
    <source>
        <strain evidence="2 3">Sa3CUA2</strain>
    </source>
</reference>
<organism evidence="2 3">
    <name type="scientific">Cellulomonas avistercoris</name>
    <dbReference type="NCBI Taxonomy" id="2762242"/>
    <lineage>
        <taxon>Bacteria</taxon>
        <taxon>Bacillati</taxon>
        <taxon>Actinomycetota</taxon>
        <taxon>Actinomycetes</taxon>
        <taxon>Micrococcales</taxon>
        <taxon>Cellulomonadaceae</taxon>
        <taxon>Cellulomonas</taxon>
    </lineage>
</organism>
<dbReference type="Pfam" id="PF13302">
    <property type="entry name" value="Acetyltransf_3"/>
    <property type="match status" value="1"/>
</dbReference>
<keyword evidence="3" id="KW-1185">Reference proteome</keyword>
<dbReference type="PANTHER" id="PTHR43792:SF1">
    <property type="entry name" value="N-ACETYLTRANSFERASE DOMAIN-CONTAINING PROTEIN"/>
    <property type="match status" value="1"/>
</dbReference>
<sequence length="173" mass="19134">MPFSPMPERLDTERFVLTPEEPSDVPWLAELFTARGAGPVTHDAAWQRMAAMHELTRRHGIGVYVLRPRDGTAPVGYVGLVVGRCTVEEPELAYELLPAAHGRGYATEAARVVLDAVLATGRDRVWATVRESNAASLRVLAKLGGFEVRRVTTDEHGRVLWHVREQDARAGSR</sequence>
<name>A0ABR8QG53_9CELL</name>
<dbReference type="InterPro" id="IPR000182">
    <property type="entry name" value="GNAT_dom"/>
</dbReference>
<evidence type="ECO:0000313" key="2">
    <source>
        <dbReference type="EMBL" id="MBD7919375.1"/>
    </source>
</evidence>
<dbReference type="Proteomes" id="UP000604241">
    <property type="component" value="Unassembled WGS sequence"/>
</dbReference>